<feature type="region of interest" description="Disordered" evidence="11">
    <location>
        <begin position="62"/>
        <end position="83"/>
    </location>
</feature>
<dbReference type="GO" id="GO:0005667">
    <property type="term" value="C:transcription regulator complex"/>
    <property type="evidence" value="ECO:0007669"/>
    <property type="project" value="TreeGrafter"/>
</dbReference>
<evidence type="ECO:0000256" key="4">
    <source>
        <dbReference type="ARBA" id="ARBA00022853"/>
    </source>
</evidence>
<evidence type="ECO:0000313" key="14">
    <source>
        <dbReference type="EMBL" id="CAD8595887.1"/>
    </source>
</evidence>
<dbReference type="GO" id="GO:0031490">
    <property type="term" value="F:chromatin DNA binding"/>
    <property type="evidence" value="ECO:0007669"/>
    <property type="project" value="TreeGrafter"/>
</dbReference>
<dbReference type="GO" id="GO:0005634">
    <property type="term" value="C:nucleus"/>
    <property type="evidence" value="ECO:0007669"/>
    <property type="project" value="UniProtKB-SubCell"/>
</dbReference>
<evidence type="ECO:0000256" key="10">
    <source>
        <dbReference type="PROSITE-ProRule" id="PRU00035"/>
    </source>
</evidence>
<dbReference type="GO" id="GO:0000123">
    <property type="term" value="C:histone acetyltransferase complex"/>
    <property type="evidence" value="ECO:0007669"/>
    <property type="project" value="TreeGrafter"/>
</dbReference>
<feature type="domain" description="Bromo" evidence="12">
    <location>
        <begin position="797"/>
        <end position="869"/>
    </location>
</feature>
<evidence type="ECO:0000256" key="8">
    <source>
        <dbReference type="ARBA" id="ARBA00023242"/>
    </source>
</evidence>
<dbReference type="PROSITE" id="PS50014">
    <property type="entry name" value="BROMODOMAIN_2"/>
    <property type="match status" value="2"/>
</dbReference>
<feature type="domain" description="Bromo" evidence="12">
    <location>
        <begin position="152"/>
        <end position="224"/>
    </location>
</feature>
<dbReference type="GO" id="GO:0004402">
    <property type="term" value="F:histone acetyltransferase activity"/>
    <property type="evidence" value="ECO:0007669"/>
    <property type="project" value="InterPro"/>
</dbReference>
<reference evidence="14" key="1">
    <citation type="submission" date="2021-01" db="EMBL/GenBank/DDBJ databases">
        <authorList>
            <person name="Corre E."/>
            <person name="Pelletier E."/>
            <person name="Niang G."/>
            <person name="Scheremetjew M."/>
            <person name="Finn R."/>
            <person name="Kale V."/>
            <person name="Holt S."/>
            <person name="Cochrane G."/>
            <person name="Meng A."/>
            <person name="Brown T."/>
            <person name="Cohen L."/>
        </authorList>
    </citation>
    <scope>NUCLEOTIDE SEQUENCE</scope>
</reference>
<evidence type="ECO:0000256" key="3">
    <source>
        <dbReference type="ARBA" id="ARBA00022679"/>
    </source>
</evidence>
<evidence type="ECO:0000256" key="9">
    <source>
        <dbReference type="ARBA" id="ARBA00048017"/>
    </source>
</evidence>
<dbReference type="PRINTS" id="PR00503">
    <property type="entry name" value="BROMODOMAIN"/>
</dbReference>
<dbReference type="InterPro" id="IPR013178">
    <property type="entry name" value="Histone_AcTrfase_Rtt109/CBP"/>
</dbReference>
<name>A0A7S0KXM4_9STRA</name>
<evidence type="ECO:0000256" key="5">
    <source>
        <dbReference type="ARBA" id="ARBA00023015"/>
    </source>
</evidence>
<feature type="compositionally biased region" description="Low complexity" evidence="11">
    <location>
        <begin position="1051"/>
        <end position="1061"/>
    </location>
</feature>
<dbReference type="Pfam" id="PF08214">
    <property type="entry name" value="HAT_KAT11"/>
    <property type="match status" value="1"/>
</dbReference>
<dbReference type="PROSITE" id="PS51727">
    <property type="entry name" value="CBP_P300_HAT"/>
    <property type="match status" value="1"/>
</dbReference>
<dbReference type="Gene3D" id="3.30.40.10">
    <property type="entry name" value="Zinc/RING finger domain, C3HC4 (zinc finger)"/>
    <property type="match status" value="1"/>
</dbReference>
<comment type="subcellular location">
    <subcellularLocation>
        <location evidence="1">Nucleus</location>
    </subcellularLocation>
</comment>
<comment type="catalytic activity">
    <reaction evidence="9">
        <text>L-lysyl-[protein] + acetyl-CoA = N(6)-acetyl-L-lysyl-[protein] + CoA + H(+)</text>
        <dbReference type="Rhea" id="RHEA:45948"/>
        <dbReference type="Rhea" id="RHEA-COMP:9752"/>
        <dbReference type="Rhea" id="RHEA-COMP:10731"/>
        <dbReference type="ChEBI" id="CHEBI:15378"/>
        <dbReference type="ChEBI" id="CHEBI:29969"/>
        <dbReference type="ChEBI" id="CHEBI:57287"/>
        <dbReference type="ChEBI" id="CHEBI:57288"/>
        <dbReference type="ChEBI" id="CHEBI:61930"/>
        <dbReference type="EC" id="2.3.1.48"/>
    </reaction>
</comment>
<evidence type="ECO:0000256" key="6">
    <source>
        <dbReference type="ARBA" id="ARBA00023117"/>
    </source>
</evidence>
<dbReference type="EMBL" id="HBEX01001057">
    <property type="protein sequence ID" value="CAD8595887.1"/>
    <property type="molecule type" value="Transcribed_RNA"/>
</dbReference>
<evidence type="ECO:0000259" key="12">
    <source>
        <dbReference type="PROSITE" id="PS50014"/>
    </source>
</evidence>
<dbReference type="InterPro" id="IPR001487">
    <property type="entry name" value="Bromodomain"/>
</dbReference>
<feature type="domain" description="CBP/p300-type HAT" evidence="13">
    <location>
        <begin position="484"/>
        <end position="1172"/>
    </location>
</feature>
<dbReference type="AlphaFoldDB" id="A0A7S0KXM4"/>
<dbReference type="SUPFAM" id="SSF47370">
    <property type="entry name" value="Bromodomain"/>
    <property type="match status" value="2"/>
</dbReference>
<dbReference type="EC" id="2.3.1.48" evidence="2"/>
<dbReference type="GO" id="GO:0003713">
    <property type="term" value="F:transcription coactivator activity"/>
    <property type="evidence" value="ECO:0007669"/>
    <property type="project" value="TreeGrafter"/>
</dbReference>
<evidence type="ECO:0000256" key="11">
    <source>
        <dbReference type="SAM" id="MobiDB-lite"/>
    </source>
</evidence>
<dbReference type="SMART" id="SM00297">
    <property type="entry name" value="BROMO"/>
    <property type="match status" value="2"/>
</dbReference>
<evidence type="ECO:0000259" key="13">
    <source>
        <dbReference type="PROSITE" id="PS51727"/>
    </source>
</evidence>
<dbReference type="Pfam" id="PF00439">
    <property type="entry name" value="Bromodomain"/>
    <property type="match status" value="2"/>
</dbReference>
<evidence type="ECO:0000256" key="1">
    <source>
        <dbReference type="ARBA" id="ARBA00004123"/>
    </source>
</evidence>
<keyword evidence="3" id="KW-0808">Transferase</keyword>
<evidence type="ECO:0000256" key="2">
    <source>
        <dbReference type="ARBA" id="ARBA00013184"/>
    </source>
</evidence>
<feature type="region of interest" description="Disordered" evidence="11">
    <location>
        <begin position="1202"/>
        <end position="1223"/>
    </location>
</feature>
<sequence length="1249" mass="139816">MTLEQTPSIEFGEHRARNNDTKLCCKRPRNNIQCEEPPPLRRLVSHEALCCDADYGSVSYSCSDDNGGSMASPRRGSSNQTFSDFDANETLSISKHLESTDESYHESSATVVPHQPNPLHDSDLLAVHTKALHIESELFPLRLILSRLMNHARHNRKGLFNTPVDPILLKLPDYTTVITNPMDLGTIKARLHAAGYSCREDVANDIRLVFQNSMKYNPPGNSVHDAAKTLLSSFEEAFAALPQKGQANTSVPGYTVLSANQTHTQSTKPLSQAFDAKLPAATVSNAPLAKSQMNQFHKTGKNLRGKVKPMHHHFCQSCMGRTCSLCQEGCIPHEASLLICTGSNCNGARIRKGAYYFIAKDGSRQFCQRCYTNLSPVLPHSGDGFVLRYKRDLLKRKNDEEVMEEWVTCSKCFRGAHKICAMHNEFVHDTKDYCCPGCISSGPKKTEHRELSGDSNTDFTFLSGSDLPVKLRAITKNLSLDEHVLRADLLKNDTISSFLERKVRERMALDGCEEASRSVTVRMISGCRKYYKLPEVVRKHFRMGSQREEEYSAVDPPAAVKYNSKAFALFQKIDGLDVFIFCMYVQEYDECEEEFTESEWLHQNKRVNIAYIDSVEHFRPRSCRTSVFHEMLVSYLATARARGYETAHIWACPPSRGNSFVFWNHPASQRTPTRDRLISWYHGAISRAIECGIVSDVKSLYEFAFQNERSKSDKTAQRDGDGRNYGRTICPPLIEGDFWIEEAVRIHTASMARYLKSNETFKKNPGSSFGNKIIDESNEPDFCPALQVASLLRKRVMSHPSSAPFRRPVNTAALKLKDYHIKISRPMDLGTIYSRCVLGEFETLRDLVSDVVLVFSNAMLYNPKGHYVHNMAIEIQRLFFVELDSLAKDWHQAGIAKERTASAGGLSWIIVAELSMSLDLKFKKPSSATKVEEDVTSLQQSKGMGASVSDSSCDGNSCCSLPCTGIQTGQTADDSQAPSLLVSPTQSQCSKDMSFEQKVEEKQCNPQQGLDLLTGGSDAVLKSMVGSDVWLMDKKSSVSPKGRAKKKKNSSVDPSNENSSSGQRRQTWLGDEVAESIRSLRTSFFVCSLSPKEGMTDEEKDKVTEYQAYAASFLEETQLPDQDSSQTRTQGIADARHALLEFSQYRKFEFDTLRRAKYSTAMLLYYIQNADAPGLVPRCSSCTHKIRDVRWHRITKADERSRVARASVGPDLRQSVSSSDNAPEDLCPECYSKAPNGDDFVPLMVSVHG</sequence>
<keyword evidence="7" id="KW-0804">Transcription</keyword>
<proteinExistence type="predicted"/>
<accession>A0A7S0KXM4</accession>
<keyword evidence="4" id="KW-0156">Chromatin regulator</keyword>
<organism evidence="14">
    <name type="scientific">Asterionellopsis glacialis</name>
    <dbReference type="NCBI Taxonomy" id="33640"/>
    <lineage>
        <taxon>Eukaryota</taxon>
        <taxon>Sar</taxon>
        <taxon>Stramenopiles</taxon>
        <taxon>Ochrophyta</taxon>
        <taxon>Bacillariophyta</taxon>
        <taxon>Fragilariophyceae</taxon>
        <taxon>Fragilariophycidae</taxon>
        <taxon>Fragilariales</taxon>
        <taxon>Fragilariaceae</taxon>
        <taxon>Asterionellopsis</taxon>
    </lineage>
</organism>
<dbReference type="SMART" id="SM01250">
    <property type="entry name" value="KAT11"/>
    <property type="match status" value="1"/>
</dbReference>
<dbReference type="Gene3D" id="1.20.920.10">
    <property type="entry name" value="Bromodomain-like"/>
    <property type="match status" value="2"/>
</dbReference>
<dbReference type="GO" id="GO:0045944">
    <property type="term" value="P:positive regulation of transcription by RNA polymerase II"/>
    <property type="evidence" value="ECO:0007669"/>
    <property type="project" value="TreeGrafter"/>
</dbReference>
<feature type="region of interest" description="Disordered" evidence="11">
    <location>
        <begin position="1036"/>
        <end position="1068"/>
    </location>
</feature>
<dbReference type="InterPro" id="IPR036427">
    <property type="entry name" value="Bromodomain-like_sf"/>
</dbReference>
<keyword evidence="8" id="KW-0539">Nucleus</keyword>
<dbReference type="PANTHER" id="PTHR13808">
    <property type="entry name" value="CBP/P300-RELATED"/>
    <property type="match status" value="1"/>
</dbReference>
<dbReference type="InterPro" id="IPR031162">
    <property type="entry name" value="CBP_P300_HAT"/>
</dbReference>
<dbReference type="PANTHER" id="PTHR13808:SF1">
    <property type="entry name" value="HISTONE ACETYLTRANSFERASE"/>
    <property type="match status" value="1"/>
</dbReference>
<dbReference type="InterPro" id="IPR013083">
    <property type="entry name" value="Znf_RING/FYVE/PHD"/>
</dbReference>
<gene>
    <name evidence="14" type="ORF">AGLA0713_LOCUS715</name>
</gene>
<protein>
    <recommendedName>
        <fullName evidence="2">histone acetyltransferase</fullName>
        <ecNumber evidence="2">2.3.1.48</ecNumber>
    </recommendedName>
</protein>
<keyword evidence="5" id="KW-0805">Transcription regulation</keyword>
<evidence type="ECO:0000256" key="7">
    <source>
        <dbReference type="ARBA" id="ARBA00023163"/>
    </source>
</evidence>
<keyword evidence="6 10" id="KW-0103">Bromodomain</keyword>